<evidence type="ECO:0000256" key="2">
    <source>
        <dbReference type="ARBA" id="ARBA00006459"/>
    </source>
</evidence>
<protein>
    <recommendedName>
        <fullName evidence="10">Transporter</fullName>
    </recommendedName>
</protein>
<dbReference type="GO" id="GO:0005886">
    <property type="term" value="C:plasma membrane"/>
    <property type="evidence" value="ECO:0007669"/>
    <property type="project" value="TreeGrafter"/>
</dbReference>
<comment type="subcellular location">
    <subcellularLocation>
        <location evidence="1">Membrane</location>
        <topology evidence="1">Multi-pass membrane protein</topology>
    </subcellularLocation>
</comment>
<feature type="transmembrane region" description="Helical" evidence="11">
    <location>
        <begin position="314"/>
        <end position="335"/>
    </location>
</feature>
<feature type="transmembrane region" description="Helical" evidence="11">
    <location>
        <begin position="477"/>
        <end position="496"/>
    </location>
</feature>
<keyword evidence="6 11" id="KW-1133">Transmembrane helix</keyword>
<keyword evidence="7 11" id="KW-0472">Membrane</keyword>
<evidence type="ECO:0000256" key="6">
    <source>
        <dbReference type="ARBA" id="ARBA00022989"/>
    </source>
</evidence>
<dbReference type="PANTHER" id="PTHR11616">
    <property type="entry name" value="SODIUM/CHLORIDE DEPENDENT TRANSPORTER"/>
    <property type="match status" value="1"/>
</dbReference>
<dbReference type="GO" id="GO:0035725">
    <property type="term" value="P:sodium ion transmembrane transport"/>
    <property type="evidence" value="ECO:0007669"/>
    <property type="project" value="TreeGrafter"/>
</dbReference>
<dbReference type="GO" id="GO:0046872">
    <property type="term" value="F:metal ion binding"/>
    <property type="evidence" value="ECO:0007669"/>
    <property type="project" value="UniProtKB-KW"/>
</dbReference>
<evidence type="ECO:0000256" key="11">
    <source>
        <dbReference type="SAM" id="Phobius"/>
    </source>
</evidence>
<dbReference type="EMBL" id="CAJPEV010000562">
    <property type="protein sequence ID" value="CAG0886486.1"/>
    <property type="molecule type" value="Genomic_DNA"/>
</dbReference>
<feature type="transmembrane region" description="Helical" evidence="11">
    <location>
        <begin position="55"/>
        <end position="73"/>
    </location>
</feature>
<dbReference type="PROSITE" id="PS50267">
    <property type="entry name" value="NA_NEUROTRAN_SYMP_3"/>
    <property type="match status" value="1"/>
</dbReference>
<feature type="transmembrane region" description="Helical" evidence="11">
    <location>
        <begin position="407"/>
        <end position="428"/>
    </location>
</feature>
<comment type="similarity">
    <text evidence="2 10">Belongs to the sodium:neurotransmitter symporter (SNF) (TC 2.A.22) family.</text>
</comment>
<feature type="transmembrane region" description="Helical" evidence="11">
    <location>
        <begin position="85"/>
        <end position="104"/>
    </location>
</feature>
<evidence type="ECO:0000313" key="12">
    <source>
        <dbReference type="EMBL" id="CAD7244105.1"/>
    </source>
</evidence>
<feature type="binding site" evidence="8">
    <location>
        <position position="385"/>
    </location>
    <ligand>
        <name>Na(+)</name>
        <dbReference type="ChEBI" id="CHEBI:29101"/>
        <label>1</label>
    </ligand>
</feature>
<dbReference type="GO" id="GO:0006865">
    <property type="term" value="P:amino acid transport"/>
    <property type="evidence" value="ECO:0007669"/>
    <property type="project" value="TreeGrafter"/>
</dbReference>
<keyword evidence="4 10" id="KW-0812">Transmembrane</keyword>
<feature type="transmembrane region" description="Helical" evidence="11">
    <location>
        <begin position="522"/>
        <end position="548"/>
    </location>
</feature>
<dbReference type="GO" id="GO:0015293">
    <property type="term" value="F:symporter activity"/>
    <property type="evidence" value="ECO:0007669"/>
    <property type="project" value="UniProtKB-KW"/>
</dbReference>
<dbReference type="PROSITE" id="PS00610">
    <property type="entry name" value="NA_NEUROTRAN_SYMP_1"/>
    <property type="match status" value="1"/>
</dbReference>
<dbReference type="Pfam" id="PF00209">
    <property type="entry name" value="SNF"/>
    <property type="match status" value="1"/>
</dbReference>
<dbReference type="PANTHER" id="PTHR11616:SF182">
    <property type="entry name" value="TRANSPORTER"/>
    <property type="match status" value="1"/>
</dbReference>
<evidence type="ECO:0000256" key="8">
    <source>
        <dbReference type="PIRSR" id="PIRSR600175-1"/>
    </source>
</evidence>
<feature type="binding site" evidence="8">
    <location>
        <position position="64"/>
    </location>
    <ligand>
        <name>Na(+)</name>
        <dbReference type="ChEBI" id="CHEBI:29101"/>
        <label>1</label>
    </ligand>
</feature>
<dbReference type="EMBL" id="LR900079">
    <property type="protein sequence ID" value="CAD7244105.1"/>
    <property type="molecule type" value="Genomic_DNA"/>
</dbReference>
<organism evidence="12">
    <name type="scientific">Darwinula stevensoni</name>
    <dbReference type="NCBI Taxonomy" id="69355"/>
    <lineage>
        <taxon>Eukaryota</taxon>
        <taxon>Metazoa</taxon>
        <taxon>Ecdysozoa</taxon>
        <taxon>Arthropoda</taxon>
        <taxon>Crustacea</taxon>
        <taxon>Oligostraca</taxon>
        <taxon>Ostracoda</taxon>
        <taxon>Podocopa</taxon>
        <taxon>Podocopida</taxon>
        <taxon>Darwinulocopina</taxon>
        <taxon>Darwinuloidea</taxon>
        <taxon>Darwinulidae</taxon>
        <taxon>Darwinula</taxon>
    </lineage>
</organism>
<keyword evidence="8" id="KW-0479">Metal-binding</keyword>
<feature type="transmembrane region" description="Helical" evidence="11">
    <location>
        <begin position="205"/>
        <end position="222"/>
    </location>
</feature>
<keyword evidence="13" id="KW-1185">Reference proteome</keyword>
<accession>A0A7R9A5H4</accession>
<evidence type="ECO:0000256" key="3">
    <source>
        <dbReference type="ARBA" id="ARBA00022448"/>
    </source>
</evidence>
<gene>
    <name evidence="12" type="ORF">DSTB1V02_LOCUS4007</name>
</gene>
<keyword evidence="3 10" id="KW-0813">Transport</keyword>
<dbReference type="InterPro" id="IPR000175">
    <property type="entry name" value="Na/ntran_symport"/>
</dbReference>
<name>A0A7R9A5H4_9CRUS</name>
<evidence type="ECO:0000313" key="13">
    <source>
        <dbReference type="Proteomes" id="UP000677054"/>
    </source>
</evidence>
<reference evidence="12" key="1">
    <citation type="submission" date="2020-11" db="EMBL/GenBank/DDBJ databases">
        <authorList>
            <person name="Tran Van P."/>
        </authorList>
    </citation>
    <scope>NUCLEOTIDE SEQUENCE</scope>
</reference>
<dbReference type="Proteomes" id="UP000677054">
    <property type="component" value="Unassembled WGS sequence"/>
</dbReference>
<evidence type="ECO:0000256" key="7">
    <source>
        <dbReference type="ARBA" id="ARBA00023136"/>
    </source>
</evidence>
<dbReference type="PRINTS" id="PR00176">
    <property type="entry name" value="NANEUSMPORT"/>
</dbReference>
<feature type="transmembrane region" description="Helical" evidence="11">
    <location>
        <begin position="434"/>
        <end position="456"/>
    </location>
</feature>
<dbReference type="InterPro" id="IPR037272">
    <property type="entry name" value="SNS_sf"/>
</dbReference>
<keyword evidence="9" id="KW-1015">Disulfide bond</keyword>
<dbReference type="AlphaFoldDB" id="A0A7R9A5H4"/>
<evidence type="ECO:0000256" key="5">
    <source>
        <dbReference type="ARBA" id="ARBA00022847"/>
    </source>
</evidence>
<dbReference type="SUPFAM" id="SSF161070">
    <property type="entry name" value="SNF-like"/>
    <property type="match status" value="1"/>
</dbReference>
<evidence type="ECO:0000256" key="10">
    <source>
        <dbReference type="RuleBase" id="RU003732"/>
    </source>
</evidence>
<keyword evidence="5 10" id="KW-0769">Symport</keyword>
<sequence length="597" mass="66945">MSLNFIHSLNRRMRLRGKPKSHAAAEVASPDEKLDLCSSGEAVVEREAWDSKIQYLLGVVSFGVGLGAVWRFPYLCQKNGGGAFLIPYVVMLFVEGLPVCLLEMGIGQKLRLGSLGVWKKIHPALVGIGLSSTVVSFLVSVYYNVVIMWCFYYLFASFQSPLPWTECPGNETVQECQLSSPTTYYWFRESLDITGSIEDSGGMKWWLALCLLLSWLVVYICIMKGIQTSGKVTYFTAIFPYIVIAVFLGKAVTLPGAKEGLLHLFTPKLEKLGDPFAWTDAAVQAFFTVGCGFGGLIALASYNPVSNDCVFDSIFTAFVHLITSVLTSLVVFAILGFQAFNRFQDCYNENKQLLTSLYPDVLNLSMTDKQYDLYYNMALEEKTIDANEFRNCSLMEELDQKPEGTGILCLVCFLLGLIFTTGSGSYWVTLIDSFSSTGLLLVGCMELVIIVYGYGMKRFVGDIKEMTGRNPGYFCEICWRYLSPFLLVALFITTIYKSASEYPGYYAWNKEIGRNELQQYPLWALCLGVGCLVLTIIPVPIGALYYYLIRKRKEREKTPDEEALNIQDLTPGDSSVQTHSFLHAKFTKVSRISHFLR</sequence>
<proteinExistence type="inferred from homology"/>
<keyword evidence="8" id="KW-0915">Sodium</keyword>
<evidence type="ECO:0000256" key="1">
    <source>
        <dbReference type="ARBA" id="ARBA00004141"/>
    </source>
</evidence>
<feature type="transmembrane region" description="Helical" evidence="11">
    <location>
        <begin position="234"/>
        <end position="252"/>
    </location>
</feature>
<evidence type="ECO:0000256" key="4">
    <source>
        <dbReference type="ARBA" id="ARBA00022692"/>
    </source>
</evidence>
<feature type="disulfide bond" evidence="9">
    <location>
        <begin position="167"/>
        <end position="176"/>
    </location>
</feature>
<evidence type="ECO:0000256" key="9">
    <source>
        <dbReference type="PIRSR" id="PIRSR600175-2"/>
    </source>
</evidence>
<dbReference type="OrthoDB" id="6581954at2759"/>
<feature type="transmembrane region" description="Helical" evidence="11">
    <location>
        <begin position="125"/>
        <end position="155"/>
    </location>
</feature>